<feature type="region of interest" description="Disordered" evidence="2">
    <location>
        <begin position="204"/>
        <end position="231"/>
    </location>
</feature>
<keyword evidence="4" id="KW-1185">Reference proteome</keyword>
<evidence type="ECO:0000313" key="3">
    <source>
        <dbReference type="EMBL" id="CAH2283295.1"/>
    </source>
</evidence>
<protein>
    <submittedName>
        <fullName evidence="3">Uncharacterized protein</fullName>
    </submittedName>
</protein>
<name>A0AAD1RXS2_PELCU</name>
<feature type="compositionally biased region" description="Basic and acidic residues" evidence="2">
    <location>
        <begin position="215"/>
        <end position="224"/>
    </location>
</feature>
<organism evidence="3 4">
    <name type="scientific">Pelobates cultripes</name>
    <name type="common">Western spadefoot toad</name>
    <dbReference type="NCBI Taxonomy" id="61616"/>
    <lineage>
        <taxon>Eukaryota</taxon>
        <taxon>Metazoa</taxon>
        <taxon>Chordata</taxon>
        <taxon>Craniata</taxon>
        <taxon>Vertebrata</taxon>
        <taxon>Euteleostomi</taxon>
        <taxon>Amphibia</taxon>
        <taxon>Batrachia</taxon>
        <taxon>Anura</taxon>
        <taxon>Pelobatoidea</taxon>
        <taxon>Pelobatidae</taxon>
        <taxon>Pelobates</taxon>
    </lineage>
</organism>
<dbReference type="AlphaFoldDB" id="A0AAD1RXS2"/>
<evidence type="ECO:0000256" key="1">
    <source>
        <dbReference type="SAM" id="Coils"/>
    </source>
</evidence>
<gene>
    <name evidence="3" type="ORF">PECUL_23A021441</name>
</gene>
<evidence type="ECO:0000256" key="2">
    <source>
        <dbReference type="SAM" id="MobiDB-lite"/>
    </source>
</evidence>
<feature type="region of interest" description="Disordered" evidence="2">
    <location>
        <begin position="254"/>
        <end position="370"/>
    </location>
</feature>
<accession>A0AAD1RXS2</accession>
<feature type="compositionally biased region" description="Basic and acidic residues" evidence="2">
    <location>
        <begin position="357"/>
        <end position="370"/>
    </location>
</feature>
<feature type="coiled-coil region" evidence="1">
    <location>
        <begin position="92"/>
        <end position="158"/>
    </location>
</feature>
<evidence type="ECO:0000313" key="4">
    <source>
        <dbReference type="Proteomes" id="UP001295444"/>
    </source>
</evidence>
<feature type="compositionally biased region" description="Basic and acidic residues" evidence="2">
    <location>
        <begin position="321"/>
        <end position="335"/>
    </location>
</feature>
<dbReference type="Proteomes" id="UP001295444">
    <property type="component" value="Chromosome 04"/>
</dbReference>
<dbReference type="EMBL" id="OW240915">
    <property type="protein sequence ID" value="CAH2283295.1"/>
    <property type="molecule type" value="Genomic_DNA"/>
</dbReference>
<sequence length="370" mass="46305">MENEFANWNLQPLDRKRREYDNNCDKLEKLLQKELKIKWEIATLEKYLKDGITPRGLKYFKMPTFDKDIMGFMEEWNNMLEGFSITTITLIIKRRKENIKELDLEIDKCQNEILNSLNQEEFDNVTEDIKNNLDKIEKEVIENKKNKYHRDIRDYKTKQVRTFSKYNNNNTDKHYEKRGIIESEGRTIANKNAERQERKEINFDYTQTSNTHYLKPRESRDDQYKNYPTRQYYNRRPYNDWERVRVPYWQQKEQRRRDWHTRDRQENERKYRDERQERRPEYRQEKREHRPYNTYKPYKKEEPIQTSNRFQVLDEVEDEEFWRSRGKERHKREEEQANTAYSKRRRDLSTEGQEEENTPKKERRERLYRK</sequence>
<reference evidence="3" key="1">
    <citation type="submission" date="2022-03" db="EMBL/GenBank/DDBJ databases">
        <authorList>
            <person name="Alioto T."/>
            <person name="Alioto T."/>
            <person name="Gomez Garrido J."/>
        </authorList>
    </citation>
    <scope>NUCLEOTIDE SEQUENCE</scope>
</reference>
<proteinExistence type="predicted"/>
<keyword evidence="1" id="KW-0175">Coiled coil</keyword>
<feature type="compositionally biased region" description="Basic and acidic residues" evidence="2">
    <location>
        <begin position="254"/>
        <end position="291"/>
    </location>
</feature>